<sequence>MELVLPNLLVLRRILQWAAMSPLQHRVLFMSIRTPGLMLLATSTQQSIKYMKRRP</sequence>
<proteinExistence type="predicted"/>
<reference evidence="1" key="1">
    <citation type="submission" date="2020-06" db="EMBL/GenBank/DDBJ databases">
        <title>WGS assembly of Ceratodon purpureus strain R40.</title>
        <authorList>
            <person name="Carey S.B."/>
            <person name="Jenkins J."/>
            <person name="Shu S."/>
            <person name="Lovell J.T."/>
            <person name="Sreedasyam A."/>
            <person name="Maumus F."/>
            <person name="Tiley G.P."/>
            <person name="Fernandez-Pozo N."/>
            <person name="Barry K."/>
            <person name="Chen C."/>
            <person name="Wang M."/>
            <person name="Lipzen A."/>
            <person name="Daum C."/>
            <person name="Saski C.A."/>
            <person name="Payton A.C."/>
            <person name="Mcbreen J.C."/>
            <person name="Conrad R.E."/>
            <person name="Kollar L.M."/>
            <person name="Olsson S."/>
            <person name="Huttunen S."/>
            <person name="Landis J.B."/>
            <person name="Wickett N.J."/>
            <person name="Johnson M.G."/>
            <person name="Rensing S.A."/>
            <person name="Grimwood J."/>
            <person name="Schmutz J."/>
            <person name="Mcdaniel S.F."/>
        </authorList>
    </citation>
    <scope>NUCLEOTIDE SEQUENCE</scope>
    <source>
        <strain evidence="1">R40</strain>
    </source>
</reference>
<organism evidence="1 2">
    <name type="scientific">Ceratodon purpureus</name>
    <name type="common">Fire moss</name>
    <name type="synonym">Dicranum purpureum</name>
    <dbReference type="NCBI Taxonomy" id="3225"/>
    <lineage>
        <taxon>Eukaryota</taxon>
        <taxon>Viridiplantae</taxon>
        <taxon>Streptophyta</taxon>
        <taxon>Embryophyta</taxon>
        <taxon>Bryophyta</taxon>
        <taxon>Bryophytina</taxon>
        <taxon>Bryopsida</taxon>
        <taxon>Dicranidae</taxon>
        <taxon>Pseudoditrichales</taxon>
        <taxon>Ditrichaceae</taxon>
        <taxon>Ceratodon</taxon>
    </lineage>
</organism>
<dbReference type="EMBL" id="CM026426">
    <property type="protein sequence ID" value="KAG0572085.1"/>
    <property type="molecule type" value="Genomic_DNA"/>
</dbReference>
<dbReference type="Proteomes" id="UP000822688">
    <property type="component" value="Chromosome V"/>
</dbReference>
<evidence type="ECO:0000313" key="2">
    <source>
        <dbReference type="Proteomes" id="UP000822688"/>
    </source>
</evidence>
<name>A0A8T0HMR8_CERPU</name>
<protein>
    <submittedName>
        <fullName evidence="1">Uncharacterized protein</fullName>
    </submittedName>
</protein>
<evidence type="ECO:0000313" key="1">
    <source>
        <dbReference type="EMBL" id="KAG0572085.1"/>
    </source>
</evidence>
<dbReference type="AlphaFoldDB" id="A0A8T0HMR8"/>
<keyword evidence="2" id="KW-1185">Reference proteome</keyword>
<comment type="caution">
    <text evidence="1">The sequence shown here is derived from an EMBL/GenBank/DDBJ whole genome shotgun (WGS) entry which is preliminary data.</text>
</comment>
<gene>
    <name evidence="1" type="ORF">KC19_VG066900</name>
</gene>
<accession>A0A8T0HMR8</accession>